<dbReference type="EMBL" id="JAVAMP010000008">
    <property type="protein sequence ID" value="MDP5275489.1"/>
    <property type="molecule type" value="Genomic_DNA"/>
</dbReference>
<accession>A0ABT9J3B9</accession>
<keyword evidence="3" id="KW-1185">Reference proteome</keyword>
<organism evidence="2 3">
    <name type="scientific">Chengkuizengella axinellae</name>
    <dbReference type="NCBI Taxonomy" id="3064388"/>
    <lineage>
        <taxon>Bacteria</taxon>
        <taxon>Bacillati</taxon>
        <taxon>Bacillota</taxon>
        <taxon>Bacilli</taxon>
        <taxon>Bacillales</taxon>
        <taxon>Paenibacillaceae</taxon>
        <taxon>Chengkuizengella</taxon>
    </lineage>
</organism>
<feature type="domain" description="N-acetyltransferase" evidence="1">
    <location>
        <begin position="9"/>
        <end position="150"/>
    </location>
</feature>
<dbReference type="Pfam" id="PF18014">
    <property type="entry name" value="Acetyltransf_18"/>
    <property type="match status" value="1"/>
</dbReference>
<keyword evidence="2" id="KW-0012">Acyltransferase</keyword>
<dbReference type="Pfam" id="PF00583">
    <property type="entry name" value="Acetyltransf_1"/>
    <property type="match status" value="1"/>
</dbReference>
<dbReference type="Proteomes" id="UP001231941">
    <property type="component" value="Unassembled WGS sequence"/>
</dbReference>
<dbReference type="CDD" id="cd04301">
    <property type="entry name" value="NAT_SF"/>
    <property type="match status" value="1"/>
</dbReference>
<keyword evidence="2" id="KW-0808">Transferase</keyword>
<dbReference type="InterPro" id="IPR016181">
    <property type="entry name" value="Acyl_CoA_acyltransferase"/>
</dbReference>
<dbReference type="SUPFAM" id="SSF55729">
    <property type="entry name" value="Acyl-CoA N-acyltransferases (Nat)"/>
    <property type="match status" value="1"/>
</dbReference>
<evidence type="ECO:0000313" key="2">
    <source>
        <dbReference type="EMBL" id="MDP5275489.1"/>
    </source>
</evidence>
<proteinExistence type="predicted"/>
<dbReference type="GO" id="GO:0016746">
    <property type="term" value="F:acyltransferase activity"/>
    <property type="evidence" value="ECO:0007669"/>
    <property type="project" value="UniProtKB-KW"/>
</dbReference>
<dbReference type="EC" id="2.3.1.-" evidence="2"/>
<protein>
    <submittedName>
        <fullName evidence="2">GNAT family N-acetyltransferase</fullName>
        <ecNumber evidence="2">2.3.1.-</ecNumber>
    </submittedName>
</protein>
<evidence type="ECO:0000259" key="1">
    <source>
        <dbReference type="PROSITE" id="PS51186"/>
    </source>
</evidence>
<dbReference type="InterPro" id="IPR000182">
    <property type="entry name" value="GNAT_dom"/>
</dbReference>
<dbReference type="Gene3D" id="3.40.630.90">
    <property type="match status" value="1"/>
</dbReference>
<sequence>MEKINVETLKFTPLDLKDVKTLVNWAEKEGWNPGPFDADVYWTTDPNGFYGYLHKGELIAGGSIISYNNEFGFMGFFIVKPEYRSYGIGQKLWYQRRDTLISRLKKGASIGMDGVVDMQPFYQKGGFEIAFRDERHEKIGQKFEIDKNISSIFDEDTESILAYDQQCFGFSRPQFLHPWLKLPENKTFKYVQDGHLKGFAIVRKAYTGYKVCPLFADNEIIAEELYKACLNSVVGEPLYIDIPMKNHASVELMKKYETTYVFECARMYYGDAPDIELNKIYGITTFELG</sequence>
<reference evidence="2 3" key="1">
    <citation type="submission" date="2023-08" db="EMBL/GenBank/DDBJ databases">
        <authorList>
            <person name="Park J.-S."/>
        </authorList>
    </citation>
    <scope>NUCLEOTIDE SEQUENCE [LARGE SCALE GENOMIC DNA]</scope>
    <source>
        <strain evidence="2 3">2205SS18-9</strain>
    </source>
</reference>
<dbReference type="InterPro" id="IPR052729">
    <property type="entry name" value="Acyl/Acetyltrans_Enzymes"/>
</dbReference>
<dbReference type="RefSeq" id="WP_305992799.1">
    <property type="nucleotide sequence ID" value="NZ_JAVAMP010000008.1"/>
</dbReference>
<dbReference type="PANTHER" id="PTHR47237:SF1">
    <property type="entry name" value="SLL0310 PROTEIN"/>
    <property type="match status" value="1"/>
</dbReference>
<evidence type="ECO:0000313" key="3">
    <source>
        <dbReference type="Proteomes" id="UP001231941"/>
    </source>
</evidence>
<dbReference type="PROSITE" id="PS51186">
    <property type="entry name" value="GNAT"/>
    <property type="match status" value="1"/>
</dbReference>
<gene>
    <name evidence="2" type="ORF">Q5Y73_15375</name>
</gene>
<comment type="caution">
    <text evidence="2">The sequence shown here is derived from an EMBL/GenBank/DDBJ whole genome shotgun (WGS) entry which is preliminary data.</text>
</comment>
<dbReference type="InterPro" id="IPR041496">
    <property type="entry name" value="YitH/HolE_GNAT"/>
</dbReference>
<name>A0ABT9J3B9_9BACL</name>
<dbReference type="PANTHER" id="PTHR47237">
    <property type="entry name" value="SLL0310 PROTEIN"/>
    <property type="match status" value="1"/>
</dbReference>
<dbReference type="Gene3D" id="3.40.630.30">
    <property type="match status" value="1"/>
</dbReference>